<evidence type="ECO:0000313" key="2">
    <source>
        <dbReference type="EMBL" id="MEX5718039.1"/>
    </source>
</evidence>
<reference evidence="2 3" key="1">
    <citation type="submission" date="2024-06" db="EMBL/GenBank/DDBJ databases">
        <title>Draft genome sequence of Geodermatophilus badlandi, a novel member of the Geodermatophilaceae isolated from badland sedimentary rocks in the Red desert, Wyoming, USA.</title>
        <authorList>
            <person name="Ben Tekaya S."/>
            <person name="Nouioui I."/>
            <person name="Flores G.M."/>
            <person name="Shaal M.N."/>
            <person name="Bredoire F."/>
            <person name="Basile F."/>
            <person name="Van Diepen L."/>
            <person name="Ward N.L."/>
        </authorList>
    </citation>
    <scope>NUCLEOTIDE SEQUENCE [LARGE SCALE GENOMIC DNA]</scope>
    <source>
        <strain evidence="2 3">WL48A</strain>
    </source>
</reference>
<sequence length="154" mass="16290">MPYRPAGDAGLIGPARTPGRAASRPPGPRSAATSVPATVDEYLAALPEEARAVLQQVRAAVLRGLPGATETIRHGMPAAVPGSRYGLHHAAWERHAALHPVPVLDGELEAEVAPHRSGEDPVHLPYRRPVPEDLVDRIAARRPDGAAAARSDDR</sequence>
<accession>A0ABV3XBV9</accession>
<name>A0ABV3XBV9_9ACTN</name>
<dbReference type="RefSeq" id="WP_369204492.1">
    <property type="nucleotide sequence ID" value="NZ_JBFNXQ010000013.1"/>
</dbReference>
<protein>
    <submittedName>
        <fullName evidence="2">Iron chaperone</fullName>
    </submittedName>
</protein>
<organism evidence="2 3">
    <name type="scientific">Geodermatophilus maliterrae</name>
    <dbReference type="NCBI Taxonomy" id="3162531"/>
    <lineage>
        <taxon>Bacteria</taxon>
        <taxon>Bacillati</taxon>
        <taxon>Actinomycetota</taxon>
        <taxon>Actinomycetes</taxon>
        <taxon>Geodermatophilales</taxon>
        <taxon>Geodermatophilaceae</taxon>
        <taxon>Geodermatophilus</taxon>
    </lineage>
</organism>
<dbReference type="EMBL" id="JBFNXQ010000013">
    <property type="protein sequence ID" value="MEX5718039.1"/>
    <property type="molecule type" value="Genomic_DNA"/>
</dbReference>
<gene>
    <name evidence="2" type="ORF">ABQ292_06615</name>
</gene>
<feature type="compositionally biased region" description="Low complexity" evidence="1">
    <location>
        <begin position="13"/>
        <end position="33"/>
    </location>
</feature>
<feature type="region of interest" description="Disordered" evidence="1">
    <location>
        <begin position="1"/>
        <end position="33"/>
    </location>
</feature>
<evidence type="ECO:0000313" key="3">
    <source>
        <dbReference type="Proteomes" id="UP001560045"/>
    </source>
</evidence>
<proteinExistence type="predicted"/>
<dbReference type="Gene3D" id="3.90.1150.200">
    <property type="match status" value="1"/>
</dbReference>
<dbReference type="SUPFAM" id="SSF159888">
    <property type="entry name" value="YdhG-like"/>
    <property type="match status" value="1"/>
</dbReference>
<comment type="caution">
    <text evidence="2">The sequence shown here is derived from an EMBL/GenBank/DDBJ whole genome shotgun (WGS) entry which is preliminary data.</text>
</comment>
<dbReference type="Proteomes" id="UP001560045">
    <property type="component" value="Unassembled WGS sequence"/>
</dbReference>
<keyword evidence="3" id="KW-1185">Reference proteome</keyword>
<evidence type="ECO:0000256" key="1">
    <source>
        <dbReference type="SAM" id="MobiDB-lite"/>
    </source>
</evidence>